<dbReference type="HAMAP" id="MF_00697">
    <property type="entry name" value="UPF0276"/>
    <property type="match status" value="1"/>
</dbReference>
<proteinExistence type="inferred from homology"/>
<sequence length="290" mass="32208">MDSVESGACSVGVGFKPQHADDIADAPGCVDMFEVHAENYMSAGGARIAQLERIRRDYPLSLHGVGLSLGGLDPVDRQHLARVSRIVDRFQPHLFSEHLAWSSHAGRYFADLLPLPYTSQTLHRVASNIEIVQDALKRRILLENPATYCRFEDSSFAETEFLRRITELTGCGLLLDVTNVVVCACNHCFDPDAYIDAFPMSAVEEIHLAGYAESPNEDGDLLLIDTHNSAVPDPVWRLYERVLAKRGPVRTVIEWDNDVPEWATLLNEAQSARTILQNARTLTAPSRGRA</sequence>
<dbReference type="Gene3D" id="3.20.20.150">
    <property type="entry name" value="Divalent-metal-dependent TIM barrel enzymes"/>
    <property type="match status" value="1"/>
</dbReference>
<dbReference type="Pfam" id="PF05114">
    <property type="entry name" value="MbnB_TglH_ChrH"/>
    <property type="match status" value="1"/>
</dbReference>
<evidence type="ECO:0000313" key="3">
    <source>
        <dbReference type="Proteomes" id="UP001317629"/>
    </source>
</evidence>
<dbReference type="PANTHER" id="PTHR42194:SF1">
    <property type="entry name" value="UPF0276 PROTEIN HI_1600"/>
    <property type="match status" value="1"/>
</dbReference>
<keyword evidence="3" id="KW-1185">Reference proteome</keyword>
<accession>A0ABM8E3H1</accession>
<organism evidence="2 3">
    <name type="scientific">Methylocystis iwaonis</name>
    <dbReference type="NCBI Taxonomy" id="2885079"/>
    <lineage>
        <taxon>Bacteria</taxon>
        <taxon>Pseudomonadati</taxon>
        <taxon>Pseudomonadota</taxon>
        <taxon>Alphaproteobacteria</taxon>
        <taxon>Hyphomicrobiales</taxon>
        <taxon>Methylocystaceae</taxon>
        <taxon>Methylocystis</taxon>
    </lineage>
</organism>
<protein>
    <recommendedName>
        <fullName evidence="1">UPF0276 protein SS37A_00770</fullName>
    </recommendedName>
</protein>
<name>A0ABM8E3H1_9HYPH</name>
<evidence type="ECO:0000256" key="1">
    <source>
        <dbReference type="HAMAP-Rule" id="MF_00697"/>
    </source>
</evidence>
<dbReference type="RefSeq" id="WP_281929659.1">
    <property type="nucleotide sequence ID" value="NZ_AP027142.1"/>
</dbReference>
<dbReference type="InterPro" id="IPR007801">
    <property type="entry name" value="MbnB/TglH/ChrH"/>
</dbReference>
<dbReference type="Proteomes" id="UP001317629">
    <property type="component" value="Chromosome"/>
</dbReference>
<dbReference type="PANTHER" id="PTHR42194">
    <property type="entry name" value="UPF0276 PROTEIN HI_1600"/>
    <property type="match status" value="1"/>
</dbReference>
<gene>
    <name evidence="2" type="ORF">SS37A_00770</name>
</gene>
<dbReference type="NCBIfam" id="NF003818">
    <property type="entry name" value="PRK05409.1"/>
    <property type="match status" value="1"/>
</dbReference>
<dbReference type="EMBL" id="AP027142">
    <property type="protein sequence ID" value="BDV32548.1"/>
    <property type="molecule type" value="Genomic_DNA"/>
</dbReference>
<comment type="similarity">
    <text evidence="1">Belongs to the UPF0276 family.</text>
</comment>
<reference evidence="2 3" key="1">
    <citation type="journal article" date="2023" name="Int. J. Syst. Evol. Microbiol.">
        <title>Methylocystis iwaonis sp. nov., a type II methane-oxidizing bacterium from surface soil of a rice paddy field in Japan, and emended description of the genus Methylocystis (ex Whittenbury et al. 1970) Bowman et al. 1993.</title>
        <authorList>
            <person name="Kaise H."/>
            <person name="Sawadogo J.B."/>
            <person name="Alam M.S."/>
            <person name="Ueno C."/>
            <person name="Dianou D."/>
            <person name="Shinjo R."/>
            <person name="Asakawa S."/>
        </authorList>
    </citation>
    <scope>NUCLEOTIDE SEQUENCE [LARGE SCALE GENOMIC DNA]</scope>
    <source>
        <strain evidence="2 3">SS37A-Re</strain>
    </source>
</reference>
<evidence type="ECO:0000313" key="2">
    <source>
        <dbReference type="EMBL" id="BDV32548.1"/>
    </source>
</evidence>